<protein>
    <submittedName>
        <fullName evidence="1">Uncharacterized protein</fullName>
    </submittedName>
</protein>
<evidence type="ECO:0000313" key="2">
    <source>
        <dbReference type="Proteomes" id="UP000176480"/>
    </source>
</evidence>
<accession>A0A1F7JB05</accession>
<comment type="caution">
    <text evidence="1">The sequence shown here is derived from an EMBL/GenBank/DDBJ whole genome shotgun (WGS) entry which is preliminary data.</text>
</comment>
<reference evidence="1 2" key="1">
    <citation type="journal article" date="2016" name="Nat. Commun.">
        <title>Thousands of microbial genomes shed light on interconnected biogeochemical processes in an aquifer system.</title>
        <authorList>
            <person name="Anantharaman K."/>
            <person name="Brown C.T."/>
            <person name="Hug L.A."/>
            <person name="Sharon I."/>
            <person name="Castelle C.J."/>
            <person name="Probst A.J."/>
            <person name="Thomas B.C."/>
            <person name="Singh A."/>
            <person name="Wilkins M.J."/>
            <person name="Karaoz U."/>
            <person name="Brodie E.L."/>
            <person name="Williams K.H."/>
            <person name="Hubbard S.S."/>
            <person name="Banfield J.F."/>
        </authorList>
    </citation>
    <scope>NUCLEOTIDE SEQUENCE [LARGE SCALE GENOMIC DNA]</scope>
</reference>
<dbReference type="Proteomes" id="UP000176480">
    <property type="component" value="Unassembled WGS sequence"/>
</dbReference>
<evidence type="ECO:0000313" key="1">
    <source>
        <dbReference type="EMBL" id="OGK52774.1"/>
    </source>
</evidence>
<organism evidence="1 2">
    <name type="scientific">Candidatus Roizmanbacteria bacterium RIFCSPLOWO2_01_FULL_41_22</name>
    <dbReference type="NCBI Taxonomy" id="1802067"/>
    <lineage>
        <taxon>Bacteria</taxon>
        <taxon>Candidatus Roizmaniibacteriota</taxon>
    </lineage>
</organism>
<dbReference type="EMBL" id="MGAR01000001">
    <property type="protein sequence ID" value="OGK52774.1"/>
    <property type="molecule type" value="Genomic_DNA"/>
</dbReference>
<gene>
    <name evidence="1" type="ORF">A2966_04675</name>
</gene>
<proteinExistence type="predicted"/>
<name>A0A1F7JB05_9BACT</name>
<sequence>MKELFRRNLMPGAFVEPQFSNIPGREGDIRGALMKLGCDYARWLGEDSRLGKPYLDQLRKDLLHGAYLGEVPIPESLYDSQKNALTQIIGHTLPNGLGHARVEAAIAFAAKILGFQTDVNRVGELDYQEAPTPKTSEFEKALFDKYANESLKEAEAKGMVTDLEKFKEGRYAYTPLIETLRRIFPRQYHDLLHGRQSNSKEEINRLRRLAKILFGKEYRQYLRSLASNPSINKVTHIIPHPFFIPLIPEEFNAVVVTTDAIVASDWYTDAHPLFIESKTGKRKLIEFWGDGAADNVTVLEGFPALTGVYRVEELTKRRQNALENSQGLKPMLVLTASGIAPVQLSAFKKTVKSSLELIRAEDMSIVIQAGYGKLGKIAFDQLKKYIDELEVNDSSLIGKILVHWAPESAGAVDFFEVMSHSLAPLVLNVKGSEMARMAASINIPFIPTGVVGVQEIYNLYTSLLPESAAPVFLIPEVYDQLERELRKLLTQAEFTEIESALKEAKCDDFETAFNRSLEYIKSGEITPRDRSAVLQILSAAVSKN</sequence>
<dbReference type="AlphaFoldDB" id="A0A1F7JB05"/>